<evidence type="ECO:0000256" key="3">
    <source>
        <dbReference type="ARBA" id="ARBA00022989"/>
    </source>
</evidence>
<keyword evidence="4 5" id="KW-0472">Membrane</keyword>
<gene>
    <name evidence="7" type="ORF">CDV26_07885</name>
</gene>
<evidence type="ECO:0000313" key="7">
    <source>
        <dbReference type="EMBL" id="ASG68317.1"/>
    </source>
</evidence>
<keyword evidence="8" id="KW-1185">Reference proteome</keyword>
<evidence type="ECO:0000256" key="1">
    <source>
        <dbReference type="ARBA" id="ARBA00004141"/>
    </source>
</evidence>
<feature type="transmembrane region" description="Helical" evidence="5">
    <location>
        <begin position="21"/>
        <end position="40"/>
    </location>
</feature>
<accession>A0ABN5B1F1</accession>
<dbReference type="PANTHER" id="PTHR32322:SF9">
    <property type="entry name" value="AMINO-ACID METABOLITE EFFLUX PUMP-RELATED"/>
    <property type="match status" value="1"/>
</dbReference>
<comment type="subcellular location">
    <subcellularLocation>
        <location evidence="1">Membrane</location>
        <topology evidence="1">Multi-pass membrane protein</topology>
    </subcellularLocation>
</comment>
<feature type="transmembrane region" description="Helical" evidence="5">
    <location>
        <begin position="46"/>
        <end position="73"/>
    </location>
</feature>
<feature type="transmembrane region" description="Helical" evidence="5">
    <location>
        <begin position="85"/>
        <end position="107"/>
    </location>
</feature>
<protein>
    <recommendedName>
        <fullName evidence="6">EamA domain-containing protein</fullName>
    </recommendedName>
</protein>
<dbReference type="InterPro" id="IPR000620">
    <property type="entry name" value="EamA_dom"/>
</dbReference>
<evidence type="ECO:0000256" key="4">
    <source>
        <dbReference type="ARBA" id="ARBA00023136"/>
    </source>
</evidence>
<evidence type="ECO:0000313" key="8">
    <source>
        <dbReference type="Proteomes" id="UP000249910"/>
    </source>
</evidence>
<keyword evidence="2 5" id="KW-0812">Transmembrane</keyword>
<dbReference type="Pfam" id="PF00892">
    <property type="entry name" value="EamA"/>
    <property type="match status" value="1"/>
</dbReference>
<dbReference type="InterPro" id="IPR037185">
    <property type="entry name" value="EmrE-like"/>
</dbReference>
<sequence>MSWAFCNLMIKLIKPQNMIAFIVWSSLFSFPTISIMTIYVEGTAPFLQIFTKINISSIFLVIFQAYITTIFGYKIWNNLMKKYSAITVAPLSLIVPISGMLCSYMFFDEKLTYIEIIAACIILLGIVLFFSSNSKKV</sequence>
<dbReference type="SUPFAM" id="SSF103481">
    <property type="entry name" value="Multidrug resistance efflux transporter EmrE"/>
    <property type="match status" value="1"/>
</dbReference>
<name>A0ABN5B1F1_9GAMM</name>
<organism evidence="7 8">
    <name type="scientific">Francisella halioticida</name>
    <dbReference type="NCBI Taxonomy" id="549298"/>
    <lineage>
        <taxon>Bacteria</taxon>
        <taxon>Pseudomonadati</taxon>
        <taxon>Pseudomonadota</taxon>
        <taxon>Gammaproteobacteria</taxon>
        <taxon>Thiotrichales</taxon>
        <taxon>Francisellaceae</taxon>
        <taxon>Francisella</taxon>
    </lineage>
</organism>
<evidence type="ECO:0000259" key="6">
    <source>
        <dbReference type="Pfam" id="PF00892"/>
    </source>
</evidence>
<dbReference type="InterPro" id="IPR050638">
    <property type="entry name" value="AA-Vitamin_Transporters"/>
</dbReference>
<evidence type="ECO:0000256" key="2">
    <source>
        <dbReference type="ARBA" id="ARBA00022692"/>
    </source>
</evidence>
<feature type="domain" description="EamA" evidence="6">
    <location>
        <begin position="2"/>
        <end position="130"/>
    </location>
</feature>
<dbReference type="Proteomes" id="UP000249910">
    <property type="component" value="Chromosome"/>
</dbReference>
<reference evidence="7 8" key="1">
    <citation type="submission" date="2017-06" db="EMBL/GenBank/DDBJ databases">
        <title>Complete genome of Francisella halioticida.</title>
        <authorList>
            <person name="Sjodin A."/>
        </authorList>
    </citation>
    <scope>NUCLEOTIDE SEQUENCE [LARGE SCALE GENOMIC DNA]</scope>
    <source>
        <strain evidence="7 8">DSM 23729</strain>
    </source>
</reference>
<dbReference type="EMBL" id="CP022132">
    <property type="protein sequence ID" value="ASG68317.1"/>
    <property type="molecule type" value="Genomic_DNA"/>
</dbReference>
<keyword evidence="3 5" id="KW-1133">Transmembrane helix</keyword>
<dbReference type="PANTHER" id="PTHR32322">
    <property type="entry name" value="INNER MEMBRANE TRANSPORTER"/>
    <property type="match status" value="1"/>
</dbReference>
<feature type="transmembrane region" description="Helical" evidence="5">
    <location>
        <begin position="113"/>
        <end position="131"/>
    </location>
</feature>
<evidence type="ECO:0000256" key="5">
    <source>
        <dbReference type="SAM" id="Phobius"/>
    </source>
</evidence>
<proteinExistence type="predicted"/>